<dbReference type="Pfam" id="PF08448">
    <property type="entry name" value="PAS_4"/>
    <property type="match status" value="1"/>
</dbReference>
<evidence type="ECO:0000256" key="15">
    <source>
        <dbReference type="SAM" id="MobiDB-lite"/>
    </source>
</evidence>
<keyword evidence="9" id="KW-1133">Transmembrane helix</keyword>
<dbReference type="PANTHER" id="PTHR45339">
    <property type="entry name" value="HYBRID SIGNAL TRANSDUCTION HISTIDINE KINASE J"/>
    <property type="match status" value="1"/>
</dbReference>
<evidence type="ECO:0000256" key="5">
    <source>
        <dbReference type="ARBA" id="ARBA00022553"/>
    </source>
</evidence>
<dbReference type="PRINTS" id="PR00344">
    <property type="entry name" value="BCTRLSENSOR"/>
</dbReference>
<dbReference type="Pfam" id="PF00512">
    <property type="entry name" value="HisKA"/>
    <property type="match status" value="1"/>
</dbReference>
<organism evidence="20 21">
    <name type="scientific">Marinobacterium aestuariivivens</name>
    <dbReference type="NCBI Taxonomy" id="1698799"/>
    <lineage>
        <taxon>Bacteria</taxon>
        <taxon>Pseudomonadati</taxon>
        <taxon>Pseudomonadota</taxon>
        <taxon>Gammaproteobacteria</taxon>
        <taxon>Oceanospirillales</taxon>
        <taxon>Oceanospirillaceae</taxon>
        <taxon>Marinobacterium</taxon>
    </lineage>
</organism>
<dbReference type="CDD" id="cd00088">
    <property type="entry name" value="HPT"/>
    <property type="match status" value="1"/>
</dbReference>
<evidence type="ECO:0000256" key="11">
    <source>
        <dbReference type="ARBA" id="ARBA00023136"/>
    </source>
</evidence>
<evidence type="ECO:0000259" key="16">
    <source>
        <dbReference type="PROSITE" id="PS50109"/>
    </source>
</evidence>
<dbReference type="CDD" id="cd00156">
    <property type="entry name" value="REC"/>
    <property type="match status" value="1"/>
</dbReference>
<feature type="coiled-coil region" evidence="14">
    <location>
        <begin position="356"/>
        <end position="390"/>
    </location>
</feature>
<dbReference type="SUPFAM" id="SSF55874">
    <property type="entry name" value="ATPase domain of HSP90 chaperone/DNA topoisomerase II/histidine kinase"/>
    <property type="match status" value="1"/>
</dbReference>
<dbReference type="Gene3D" id="3.30.565.10">
    <property type="entry name" value="Histidine kinase-like ATPase, C-terminal domain"/>
    <property type="match status" value="1"/>
</dbReference>
<name>A0ABW2A9N6_9GAMM</name>
<feature type="domain" description="Histidine kinase" evidence="16">
    <location>
        <begin position="397"/>
        <end position="621"/>
    </location>
</feature>
<evidence type="ECO:0000256" key="6">
    <source>
        <dbReference type="ARBA" id="ARBA00022692"/>
    </source>
</evidence>
<proteinExistence type="predicted"/>
<feature type="domain" description="HPt" evidence="19">
    <location>
        <begin position="930"/>
        <end position="1026"/>
    </location>
</feature>
<dbReference type="SUPFAM" id="SSF47226">
    <property type="entry name" value="Histidine-containing phosphotransfer domain, HPT domain"/>
    <property type="match status" value="1"/>
</dbReference>
<dbReference type="EC" id="2.7.13.3" evidence="3"/>
<feature type="modified residue" description="Phosphohistidine" evidence="12">
    <location>
        <position position="969"/>
    </location>
</feature>
<keyword evidence="14" id="KW-0175">Coiled coil</keyword>
<dbReference type="SMART" id="SM00387">
    <property type="entry name" value="HATPase_c"/>
    <property type="match status" value="1"/>
</dbReference>
<evidence type="ECO:0000256" key="13">
    <source>
        <dbReference type="PROSITE-ProRule" id="PRU00169"/>
    </source>
</evidence>
<dbReference type="InterPro" id="IPR005467">
    <property type="entry name" value="His_kinase_dom"/>
</dbReference>
<evidence type="ECO:0000259" key="17">
    <source>
        <dbReference type="PROSITE" id="PS50110"/>
    </source>
</evidence>
<feature type="compositionally biased region" description="Polar residues" evidence="15">
    <location>
        <begin position="7"/>
        <end position="24"/>
    </location>
</feature>
<evidence type="ECO:0000256" key="2">
    <source>
        <dbReference type="ARBA" id="ARBA00004651"/>
    </source>
</evidence>
<comment type="catalytic activity">
    <reaction evidence="1">
        <text>ATP + protein L-histidine = ADP + protein N-phospho-L-histidine.</text>
        <dbReference type="EC" id="2.7.13.3"/>
    </reaction>
</comment>
<sequence>MGIENVSVDQSGLNSPLSGENHSGSAKLPRILVIDDNLTVLEAFHKILAGHTDAKGASTRLEVLEETLFGSSESARIELPRFDVDLVQRGEDGLQSVIEACADAKPYAVAFVDMRMPGGWDGLMTIEELWRVDPNIQIVICTAHADYSWDQIIHRLGRSDRLLILRKPFERIEVLQLACALADKWCLLRENQVRMDLLERRVEARTAELKRQQLLDQQLLENLAEGVIACDTSGQLTLLNKTVRQWHGLEQYPPERDVRVDLYEADGVKPLEPHRTPLARALCGETFRSIEINILAKDQPRRLVLASGGPVLDAEGRTQGAVVTLHDVTERERVVQELKDTSERLSVANCRIVRERERLAERVEERTAELSKANQELALAKQEADQANRAKSAFLATMSHEIRTPMNGVIGMLEVLARSELNTEQLDTISTIRDSAFSLLGIIDDVLDFSKIEAGQLQLERVEVVIPSLFEGVISSLAPLAKDKNVDLSLFIDPAVPERQWSDPTRLRQILVNLVGNAIKFSSGRDDTRGLVLVSVRAGTDPLKQMEITVTDNGIGMSETTQENLFRYFSQAEASTTRRFGGSGLGLAICNRLIDIMQGSISVDSRLGEGTRFTVSLSVESVADGVGTRYEDLTGLDVILVSKNEPDAEGIVVYLEQAGASVERVTDRVEAVKRAAEQPVHVVIHCMGHHVTTPDQLESDFAQRPDLLHLVITRRRRKPKVAELDRVAFLETMALRRAALVRAVAALTGRASPEVDYGERMDNLFNSEGEIQSISEARALGRLILIAEDDVINQKVILKQLELLGYRGEIAQDGQEALQLWCQGDYGLILTDLHMPEMDGYELASTIRAEEGDSSHIPIIALTANALRGEETRALTAGMDAYMTKPVQLAVLGAALKKWLNAPGNDTAVSQTQDSWAIDVAVVTELLGDDQDTVREFLAEYLEAMRQLSAEFREALRFDDLRQSASIMHRLKSSSRSVGALALGDLCAELENACKAQDSKSILQYAAEFENSLAAVEASIRTLLAS</sequence>
<dbReference type="SMART" id="SM00448">
    <property type="entry name" value="REC"/>
    <property type="match status" value="2"/>
</dbReference>
<keyword evidence="11" id="KW-0472">Membrane</keyword>
<reference evidence="21" key="1">
    <citation type="journal article" date="2019" name="Int. J. Syst. Evol. Microbiol.">
        <title>The Global Catalogue of Microorganisms (GCM) 10K type strain sequencing project: providing services to taxonomists for standard genome sequencing and annotation.</title>
        <authorList>
            <consortium name="The Broad Institute Genomics Platform"/>
            <consortium name="The Broad Institute Genome Sequencing Center for Infectious Disease"/>
            <person name="Wu L."/>
            <person name="Ma J."/>
        </authorList>
    </citation>
    <scope>NUCLEOTIDE SEQUENCE [LARGE SCALE GENOMIC DNA]</scope>
    <source>
        <strain evidence="21">NBRC 111756</strain>
    </source>
</reference>
<accession>A0ABW2A9N6</accession>
<dbReference type="InterPro" id="IPR001789">
    <property type="entry name" value="Sig_transdc_resp-reg_receiver"/>
</dbReference>
<evidence type="ECO:0000256" key="9">
    <source>
        <dbReference type="ARBA" id="ARBA00022989"/>
    </source>
</evidence>
<dbReference type="InterPro" id="IPR000700">
    <property type="entry name" value="PAS-assoc_C"/>
</dbReference>
<dbReference type="Pfam" id="PF02518">
    <property type="entry name" value="HATPase_c"/>
    <property type="match status" value="1"/>
</dbReference>
<dbReference type="PANTHER" id="PTHR45339:SF1">
    <property type="entry name" value="HYBRID SIGNAL TRANSDUCTION HISTIDINE KINASE J"/>
    <property type="match status" value="1"/>
</dbReference>
<feature type="modified residue" description="4-aspartylphosphate" evidence="13">
    <location>
        <position position="832"/>
    </location>
</feature>
<comment type="caution">
    <text evidence="20">The sequence shown here is derived from an EMBL/GenBank/DDBJ whole genome shotgun (WGS) entry which is preliminary data.</text>
</comment>
<dbReference type="InterPro" id="IPR035965">
    <property type="entry name" value="PAS-like_dom_sf"/>
</dbReference>
<dbReference type="RefSeq" id="WP_379913833.1">
    <property type="nucleotide sequence ID" value="NZ_JBHSWE010000002.1"/>
</dbReference>
<dbReference type="SUPFAM" id="SSF52172">
    <property type="entry name" value="CheY-like"/>
    <property type="match status" value="2"/>
</dbReference>
<dbReference type="Gene3D" id="3.30.450.20">
    <property type="entry name" value="PAS domain"/>
    <property type="match status" value="1"/>
</dbReference>
<keyword evidence="5 13" id="KW-0597">Phosphoprotein</keyword>
<evidence type="ECO:0000256" key="12">
    <source>
        <dbReference type="PROSITE-ProRule" id="PRU00110"/>
    </source>
</evidence>
<dbReference type="CDD" id="cd16922">
    <property type="entry name" value="HATPase_EvgS-ArcB-TorS-like"/>
    <property type="match status" value="1"/>
</dbReference>
<dbReference type="InterPro" id="IPR013656">
    <property type="entry name" value="PAS_4"/>
</dbReference>
<gene>
    <name evidence="20" type="ORF">ACFQDL_31595</name>
</gene>
<evidence type="ECO:0000256" key="7">
    <source>
        <dbReference type="ARBA" id="ARBA00022741"/>
    </source>
</evidence>
<dbReference type="SMART" id="SM00073">
    <property type="entry name" value="HPT"/>
    <property type="match status" value="1"/>
</dbReference>
<dbReference type="PROSITE" id="PS50109">
    <property type="entry name" value="HIS_KIN"/>
    <property type="match status" value="1"/>
</dbReference>
<dbReference type="Pfam" id="PF01627">
    <property type="entry name" value="Hpt"/>
    <property type="match status" value="1"/>
</dbReference>
<dbReference type="EMBL" id="JBHSWE010000002">
    <property type="protein sequence ID" value="MFC6674143.1"/>
    <property type="molecule type" value="Genomic_DNA"/>
</dbReference>
<feature type="modified residue" description="4-aspartylphosphate" evidence="13">
    <location>
        <position position="113"/>
    </location>
</feature>
<feature type="domain" description="PAC" evidence="18">
    <location>
        <begin position="288"/>
        <end position="340"/>
    </location>
</feature>
<dbReference type="SMART" id="SM00086">
    <property type="entry name" value="PAC"/>
    <property type="match status" value="1"/>
</dbReference>
<evidence type="ECO:0000313" key="20">
    <source>
        <dbReference type="EMBL" id="MFC6674143.1"/>
    </source>
</evidence>
<dbReference type="CDD" id="cd17546">
    <property type="entry name" value="REC_hyHK_CKI1_RcsC-like"/>
    <property type="match status" value="1"/>
</dbReference>
<dbReference type="PROSITE" id="PS50113">
    <property type="entry name" value="PAC"/>
    <property type="match status" value="1"/>
</dbReference>
<dbReference type="CDD" id="cd00082">
    <property type="entry name" value="HisKA"/>
    <property type="match status" value="1"/>
</dbReference>
<dbReference type="InterPro" id="IPR036097">
    <property type="entry name" value="HisK_dim/P_sf"/>
</dbReference>
<evidence type="ECO:0000256" key="3">
    <source>
        <dbReference type="ARBA" id="ARBA00012438"/>
    </source>
</evidence>
<evidence type="ECO:0000259" key="18">
    <source>
        <dbReference type="PROSITE" id="PS50113"/>
    </source>
</evidence>
<dbReference type="Gene3D" id="1.20.120.160">
    <property type="entry name" value="HPT domain"/>
    <property type="match status" value="1"/>
</dbReference>
<comment type="subcellular location">
    <subcellularLocation>
        <location evidence="2">Cell membrane</location>
        <topology evidence="2">Multi-pass membrane protein</topology>
    </subcellularLocation>
</comment>
<dbReference type="InterPro" id="IPR036890">
    <property type="entry name" value="HATPase_C_sf"/>
</dbReference>
<evidence type="ECO:0000259" key="19">
    <source>
        <dbReference type="PROSITE" id="PS50894"/>
    </source>
</evidence>
<evidence type="ECO:0000256" key="14">
    <source>
        <dbReference type="SAM" id="Coils"/>
    </source>
</evidence>
<keyword evidence="6" id="KW-0812">Transmembrane</keyword>
<dbReference type="SUPFAM" id="SSF55785">
    <property type="entry name" value="PYP-like sensor domain (PAS domain)"/>
    <property type="match status" value="1"/>
</dbReference>
<dbReference type="InterPro" id="IPR003594">
    <property type="entry name" value="HATPase_dom"/>
</dbReference>
<keyword evidence="8" id="KW-0067">ATP-binding</keyword>
<evidence type="ECO:0000256" key="10">
    <source>
        <dbReference type="ARBA" id="ARBA00023012"/>
    </source>
</evidence>
<dbReference type="InterPro" id="IPR011006">
    <property type="entry name" value="CheY-like_superfamily"/>
</dbReference>
<dbReference type="PROSITE" id="PS50894">
    <property type="entry name" value="HPT"/>
    <property type="match status" value="1"/>
</dbReference>
<dbReference type="Gene3D" id="1.10.287.130">
    <property type="match status" value="1"/>
</dbReference>
<dbReference type="InterPro" id="IPR004358">
    <property type="entry name" value="Sig_transdc_His_kin-like_C"/>
</dbReference>
<dbReference type="InterPro" id="IPR008207">
    <property type="entry name" value="Sig_transdc_His_kin_Hpt_dom"/>
</dbReference>
<dbReference type="Gene3D" id="3.40.50.2300">
    <property type="match status" value="2"/>
</dbReference>
<keyword evidence="21" id="KW-1185">Reference proteome</keyword>
<dbReference type="Pfam" id="PF00072">
    <property type="entry name" value="Response_reg"/>
    <property type="match status" value="2"/>
</dbReference>
<feature type="domain" description="Response regulatory" evidence="17">
    <location>
        <begin position="30"/>
        <end position="182"/>
    </location>
</feature>
<dbReference type="InterPro" id="IPR003661">
    <property type="entry name" value="HisK_dim/P_dom"/>
</dbReference>
<evidence type="ECO:0000256" key="1">
    <source>
        <dbReference type="ARBA" id="ARBA00000085"/>
    </source>
</evidence>
<evidence type="ECO:0000256" key="4">
    <source>
        <dbReference type="ARBA" id="ARBA00022475"/>
    </source>
</evidence>
<dbReference type="PROSITE" id="PS50110">
    <property type="entry name" value="RESPONSE_REGULATORY"/>
    <property type="match status" value="2"/>
</dbReference>
<keyword evidence="4" id="KW-1003">Cell membrane</keyword>
<feature type="domain" description="Response regulatory" evidence="17">
    <location>
        <begin position="783"/>
        <end position="900"/>
    </location>
</feature>
<dbReference type="InterPro" id="IPR001610">
    <property type="entry name" value="PAC"/>
</dbReference>
<dbReference type="Proteomes" id="UP001596422">
    <property type="component" value="Unassembled WGS sequence"/>
</dbReference>
<protein>
    <recommendedName>
        <fullName evidence="3">histidine kinase</fullName>
        <ecNumber evidence="3">2.7.13.3</ecNumber>
    </recommendedName>
</protein>
<evidence type="ECO:0000313" key="21">
    <source>
        <dbReference type="Proteomes" id="UP001596422"/>
    </source>
</evidence>
<evidence type="ECO:0000256" key="8">
    <source>
        <dbReference type="ARBA" id="ARBA00022840"/>
    </source>
</evidence>
<dbReference type="SMART" id="SM00388">
    <property type="entry name" value="HisKA"/>
    <property type="match status" value="1"/>
</dbReference>
<dbReference type="SUPFAM" id="SSF47384">
    <property type="entry name" value="Homodimeric domain of signal transducing histidine kinase"/>
    <property type="match status" value="1"/>
</dbReference>
<keyword evidence="7" id="KW-0547">Nucleotide-binding</keyword>
<keyword evidence="10" id="KW-0902">Two-component regulatory system</keyword>
<dbReference type="InterPro" id="IPR036641">
    <property type="entry name" value="HPT_dom_sf"/>
</dbReference>
<feature type="region of interest" description="Disordered" evidence="15">
    <location>
        <begin position="1"/>
        <end position="24"/>
    </location>
</feature>